<name>A0A0R2JNQ8_9LACO</name>
<keyword evidence="3" id="KW-1185">Reference proteome</keyword>
<dbReference type="AlphaFoldDB" id="A0A0R2JNQ8"/>
<dbReference type="EMBL" id="JQBT01000033">
    <property type="protein sequence ID" value="KRN78799.1"/>
    <property type="molecule type" value="Genomic_DNA"/>
</dbReference>
<keyword evidence="1" id="KW-1133">Transmembrane helix</keyword>
<feature type="transmembrane region" description="Helical" evidence="1">
    <location>
        <begin position="82"/>
        <end position="99"/>
    </location>
</feature>
<feature type="transmembrane region" description="Helical" evidence="1">
    <location>
        <begin position="375"/>
        <end position="391"/>
    </location>
</feature>
<evidence type="ECO:0000256" key="1">
    <source>
        <dbReference type="SAM" id="Phobius"/>
    </source>
</evidence>
<sequence>MKQALKDKRNLVSLAVIFAAILMMLSLQFFSKNVIIGYDTFFHFNRIYDAAMQIQHHNFSYFMSNYGYHQSGQIVSAVYGPYMTYALGFILFLTHSWFWFEMIVDFIILTVSALGAYMLFRWLKINHTLAVSGAIIYMSQNFITYWITSSAFLDWGAMILPYSVMVALDLLYGSPKKVHYTLAIVVALLLEMHVLSAVITIVMFLPFFLIGFTRSHEKLKYFIKVCLNAVLATILSANYFAAFYDVFLHNKLIPPFSIENLSRGAMKFVRPNLTQSEVGVVFMIIIVAQVAFIIFNFKRSRLNLGITMIGLLFFILSSQYFPWDQAGHIFPFFQDFLQFPSRFFSFAAMLILTGFLMSLNQFIDSTNYHPLKYSYYAFVVLLAIMALMLGMKNIKIQMVNDWELNNQPPQVGVYAGHLRPYGYYPEGVTQTKLKDDFKSRDLSKPLNDVIRSVTDYLPNESGGPTPGHLQHKYRHQITYNNHRYHKQVLDNGSVDVTWNSRQAVTARIPMFAYNDTVLKLNGKTLQKSDDSTIKKHVLHHGKYQVSDIGGIYVPAKQGNNKLNVSYQAPWYFTLSLICSVIAWIAVLGYELVRKVRKTFFS</sequence>
<dbReference type="Proteomes" id="UP000051565">
    <property type="component" value="Unassembled WGS sequence"/>
</dbReference>
<feature type="transmembrane region" description="Helical" evidence="1">
    <location>
        <begin position="180"/>
        <end position="209"/>
    </location>
</feature>
<dbReference type="PATRIC" id="fig|1122148.6.peg.1105"/>
<feature type="transmembrane region" description="Helical" evidence="1">
    <location>
        <begin position="106"/>
        <end position="123"/>
    </location>
</feature>
<evidence type="ECO:0000313" key="3">
    <source>
        <dbReference type="Proteomes" id="UP000051565"/>
    </source>
</evidence>
<keyword evidence="1" id="KW-0472">Membrane</keyword>
<feature type="transmembrane region" description="Helical" evidence="1">
    <location>
        <begin position="343"/>
        <end position="363"/>
    </location>
</feature>
<protein>
    <recommendedName>
        <fullName evidence="4">Cell division protein</fullName>
    </recommendedName>
</protein>
<accession>A0A0R2JNQ8</accession>
<feature type="transmembrane region" description="Helical" evidence="1">
    <location>
        <begin position="221"/>
        <end position="244"/>
    </location>
</feature>
<reference evidence="2 3" key="1">
    <citation type="journal article" date="2015" name="Genome Announc.">
        <title>Expanding the biotechnology potential of lactobacilli through comparative genomics of 213 strains and associated genera.</title>
        <authorList>
            <person name="Sun Z."/>
            <person name="Harris H.M."/>
            <person name="McCann A."/>
            <person name="Guo C."/>
            <person name="Argimon S."/>
            <person name="Zhang W."/>
            <person name="Yang X."/>
            <person name="Jeffery I.B."/>
            <person name="Cooney J.C."/>
            <person name="Kagawa T.F."/>
            <person name="Liu W."/>
            <person name="Song Y."/>
            <person name="Salvetti E."/>
            <person name="Wrobel A."/>
            <person name="Rasinkangas P."/>
            <person name="Parkhill J."/>
            <person name="Rea M.C."/>
            <person name="O'Sullivan O."/>
            <person name="Ritari J."/>
            <person name="Douillard F.P."/>
            <person name="Paul Ross R."/>
            <person name="Yang R."/>
            <person name="Briner A.E."/>
            <person name="Felis G.E."/>
            <person name="de Vos W.M."/>
            <person name="Barrangou R."/>
            <person name="Klaenhammer T.R."/>
            <person name="Caufield P.W."/>
            <person name="Cui Y."/>
            <person name="Zhang H."/>
            <person name="O'Toole P.W."/>
        </authorList>
    </citation>
    <scope>NUCLEOTIDE SEQUENCE [LARGE SCALE GENOMIC DNA]</scope>
    <source>
        <strain evidence="2 3">DSM 20690</strain>
    </source>
</reference>
<comment type="caution">
    <text evidence="2">The sequence shown here is derived from an EMBL/GenBank/DDBJ whole genome shotgun (WGS) entry which is preliminary data.</text>
</comment>
<keyword evidence="1" id="KW-0812">Transmembrane</keyword>
<dbReference type="GeneID" id="61249797"/>
<evidence type="ECO:0000313" key="2">
    <source>
        <dbReference type="EMBL" id="KRN78799.1"/>
    </source>
</evidence>
<feature type="transmembrane region" description="Helical" evidence="1">
    <location>
        <begin position="304"/>
        <end position="323"/>
    </location>
</feature>
<dbReference type="RefSeq" id="WP_054646010.1">
    <property type="nucleotide sequence ID" value="NZ_FUXS01000002.1"/>
</dbReference>
<dbReference type="OrthoDB" id="2328595at2"/>
<feature type="transmembrane region" description="Helical" evidence="1">
    <location>
        <begin position="570"/>
        <end position="592"/>
    </location>
</feature>
<feature type="transmembrane region" description="Helical" evidence="1">
    <location>
        <begin position="278"/>
        <end position="297"/>
    </location>
</feature>
<evidence type="ECO:0008006" key="4">
    <source>
        <dbReference type="Google" id="ProtNLM"/>
    </source>
</evidence>
<proteinExistence type="predicted"/>
<gene>
    <name evidence="2" type="ORF">IV52_GL001079</name>
</gene>
<organism evidence="2 3">
    <name type="scientific">Fructilactobacillus lindneri DSM 20690 = JCM 11027</name>
    <dbReference type="NCBI Taxonomy" id="1122148"/>
    <lineage>
        <taxon>Bacteria</taxon>
        <taxon>Bacillati</taxon>
        <taxon>Bacillota</taxon>
        <taxon>Bacilli</taxon>
        <taxon>Lactobacillales</taxon>
        <taxon>Lactobacillaceae</taxon>
        <taxon>Fructilactobacillus</taxon>
    </lineage>
</organism>
<feature type="transmembrane region" description="Helical" evidence="1">
    <location>
        <begin position="12"/>
        <end position="30"/>
    </location>
</feature>
<dbReference type="STRING" id="53444.AYR59_02765"/>